<dbReference type="Pfam" id="PF11160">
    <property type="entry name" value="Hva1_TUDOR"/>
    <property type="match status" value="1"/>
</dbReference>
<feature type="region of interest" description="Disordered" evidence="1">
    <location>
        <begin position="1"/>
        <end position="183"/>
    </location>
</feature>
<protein>
    <recommendedName>
        <fullName evidence="2">Hypervirulence associated protein TUDOR domain-containing protein</fullName>
    </recommendedName>
</protein>
<dbReference type="EMBL" id="JAXOVC010000011">
    <property type="protein sequence ID" value="KAK4496036.1"/>
    <property type="molecule type" value="Genomic_DNA"/>
</dbReference>
<feature type="compositionally biased region" description="Basic and acidic residues" evidence="1">
    <location>
        <begin position="1"/>
        <end position="10"/>
    </location>
</feature>
<feature type="compositionally biased region" description="Basic and acidic residues" evidence="1">
    <location>
        <begin position="151"/>
        <end position="177"/>
    </location>
</feature>
<organism evidence="3 4">
    <name type="scientific">Zasmidium cellare</name>
    <name type="common">Wine cellar mold</name>
    <name type="synonym">Racodium cellare</name>
    <dbReference type="NCBI Taxonomy" id="395010"/>
    <lineage>
        <taxon>Eukaryota</taxon>
        <taxon>Fungi</taxon>
        <taxon>Dikarya</taxon>
        <taxon>Ascomycota</taxon>
        <taxon>Pezizomycotina</taxon>
        <taxon>Dothideomycetes</taxon>
        <taxon>Dothideomycetidae</taxon>
        <taxon>Mycosphaerellales</taxon>
        <taxon>Mycosphaerellaceae</taxon>
        <taxon>Zasmidium</taxon>
    </lineage>
</organism>
<evidence type="ECO:0000256" key="1">
    <source>
        <dbReference type="SAM" id="MobiDB-lite"/>
    </source>
</evidence>
<dbReference type="InterPro" id="IPR021331">
    <property type="entry name" value="Hva1_TUDOR"/>
</dbReference>
<comment type="caution">
    <text evidence="3">The sequence shown here is derived from an EMBL/GenBank/DDBJ whole genome shotgun (WGS) entry which is preliminary data.</text>
</comment>
<evidence type="ECO:0000259" key="2">
    <source>
        <dbReference type="Pfam" id="PF11160"/>
    </source>
</evidence>
<reference evidence="3 4" key="1">
    <citation type="journal article" date="2023" name="G3 (Bethesda)">
        <title>A chromosome-level genome assembly of Zasmidium syzygii isolated from banana leaves.</title>
        <authorList>
            <person name="van Westerhoven A.C."/>
            <person name="Mehrabi R."/>
            <person name="Talebi R."/>
            <person name="Steentjes M.B.F."/>
            <person name="Corcolon B."/>
            <person name="Chong P.A."/>
            <person name="Kema G.H.J."/>
            <person name="Seidl M.F."/>
        </authorList>
    </citation>
    <scope>NUCLEOTIDE SEQUENCE [LARGE SCALE GENOMIC DNA]</scope>
    <source>
        <strain evidence="3 4">P124</strain>
    </source>
</reference>
<keyword evidence="4" id="KW-1185">Reference proteome</keyword>
<feature type="compositionally biased region" description="Basic and acidic residues" evidence="1">
    <location>
        <begin position="56"/>
        <end position="143"/>
    </location>
</feature>
<dbReference type="Proteomes" id="UP001305779">
    <property type="component" value="Unassembled WGS sequence"/>
</dbReference>
<evidence type="ECO:0000313" key="4">
    <source>
        <dbReference type="Proteomes" id="UP001305779"/>
    </source>
</evidence>
<sequence length="183" mass="20293">MADTQPKEGDQVSWAWGSGKPEGQVTEAKESGDVTMTTKNNNEVKKTGEPENPALHIERDGHDVVKKASEVEVEESADKKDDKPEEKKDDEKKDGDEKKENGDAETGEKRKAEDTAEEKKDEEADAKKQKTDEEPKANGEAPKKKGRPAKKNGDAPKKETKKREPKRAATETGEPRRSGRNRS</sequence>
<evidence type="ECO:0000313" key="3">
    <source>
        <dbReference type="EMBL" id="KAK4496036.1"/>
    </source>
</evidence>
<name>A0ABR0E3N8_ZASCE</name>
<proteinExistence type="predicted"/>
<accession>A0ABR0E3N8</accession>
<feature type="domain" description="Hypervirulence associated protein TUDOR" evidence="2">
    <location>
        <begin position="9"/>
        <end position="71"/>
    </location>
</feature>
<gene>
    <name evidence="3" type="ORF">PRZ48_013305</name>
</gene>